<evidence type="ECO:0000313" key="4">
    <source>
        <dbReference type="EMBL" id="QSZ68433.1"/>
    </source>
</evidence>
<keyword evidence="5" id="KW-1185">Reference proteome</keyword>
<sequence length="65" mass="7472">MQEAVTHLEIDQISPALVSRMAKDLDDQVQEFFVRPIERPIPYLYVDASYLQGCGRKFDTSPKQS</sequence>
<proteinExistence type="predicted"/>
<dbReference type="AlphaFoldDB" id="A0A8A3S995"/>
<name>A0A8A3S995_9EURY</name>
<dbReference type="KEGG" id="maqe:RJ40_10310"/>
<evidence type="ECO:0000256" key="3">
    <source>
        <dbReference type="ARBA" id="ARBA00023172"/>
    </source>
</evidence>
<dbReference type="Proteomes" id="UP001042704">
    <property type="component" value="Chromosome"/>
</dbReference>
<accession>A0A8A3S995</accession>
<dbReference type="EMBL" id="CP036172">
    <property type="protein sequence ID" value="QSZ68433.1"/>
    <property type="molecule type" value="Genomic_DNA"/>
</dbReference>
<dbReference type="GO" id="GO:0003677">
    <property type="term" value="F:DNA binding"/>
    <property type="evidence" value="ECO:0007669"/>
    <property type="project" value="UniProtKB-KW"/>
</dbReference>
<keyword evidence="1" id="KW-0815">Transposition</keyword>
<dbReference type="GO" id="GO:0004803">
    <property type="term" value="F:transposase activity"/>
    <property type="evidence" value="ECO:0007669"/>
    <property type="project" value="InterPro"/>
</dbReference>
<protein>
    <recommendedName>
        <fullName evidence="6">Transposase</fullName>
    </recommendedName>
</protein>
<keyword evidence="2" id="KW-0238">DNA-binding</keyword>
<evidence type="ECO:0008006" key="6">
    <source>
        <dbReference type="Google" id="ProtNLM"/>
    </source>
</evidence>
<dbReference type="Pfam" id="PF00872">
    <property type="entry name" value="Transposase_mut"/>
    <property type="match status" value="1"/>
</dbReference>
<keyword evidence="3" id="KW-0233">DNA recombination</keyword>
<gene>
    <name evidence="4" type="ORF">RJ40_10310</name>
</gene>
<evidence type="ECO:0000256" key="2">
    <source>
        <dbReference type="ARBA" id="ARBA00023125"/>
    </source>
</evidence>
<reference evidence="4" key="1">
    <citation type="journal article" date="2001" name="Int. J. Syst. Evol. Microbiol.">
        <title>Methanofollis aquaemaris sp. nov., a methanogen isolated from an aquaculture fish pond.</title>
        <authorList>
            <person name="Lai M.C."/>
            <person name="Chen S.C."/>
        </authorList>
    </citation>
    <scope>NUCLEOTIDE SEQUENCE</scope>
    <source>
        <strain evidence="4">N2F9704</strain>
    </source>
</reference>
<dbReference type="InterPro" id="IPR001207">
    <property type="entry name" value="Transposase_mutator"/>
</dbReference>
<reference evidence="4" key="2">
    <citation type="submission" date="2019-02" db="EMBL/GenBank/DDBJ databases">
        <authorList>
            <person name="Chen S.-C."/>
            <person name="Chien H.-H."/>
            <person name="Lai M.-C."/>
        </authorList>
    </citation>
    <scope>NUCLEOTIDE SEQUENCE</scope>
    <source>
        <strain evidence="4">N2F9704</strain>
    </source>
</reference>
<evidence type="ECO:0000256" key="1">
    <source>
        <dbReference type="ARBA" id="ARBA00022578"/>
    </source>
</evidence>
<dbReference type="GO" id="GO:0006313">
    <property type="term" value="P:DNA transposition"/>
    <property type="evidence" value="ECO:0007669"/>
    <property type="project" value="InterPro"/>
</dbReference>
<organism evidence="4 5">
    <name type="scientific">Methanofollis aquaemaris</name>
    <dbReference type="NCBI Taxonomy" id="126734"/>
    <lineage>
        <taxon>Archaea</taxon>
        <taxon>Methanobacteriati</taxon>
        <taxon>Methanobacteriota</taxon>
        <taxon>Stenosarchaea group</taxon>
        <taxon>Methanomicrobia</taxon>
        <taxon>Methanomicrobiales</taxon>
        <taxon>Methanomicrobiaceae</taxon>
        <taxon>Methanofollis</taxon>
    </lineage>
</organism>
<evidence type="ECO:0000313" key="5">
    <source>
        <dbReference type="Proteomes" id="UP001042704"/>
    </source>
</evidence>